<evidence type="ECO:0000256" key="5">
    <source>
        <dbReference type="ARBA" id="ARBA00022801"/>
    </source>
</evidence>
<dbReference type="GO" id="GO:0003678">
    <property type="term" value="F:DNA helicase activity"/>
    <property type="evidence" value="ECO:0007669"/>
    <property type="project" value="InterPro"/>
</dbReference>
<dbReference type="Pfam" id="PF13307">
    <property type="entry name" value="Helicase_C_2"/>
    <property type="match status" value="1"/>
</dbReference>
<proteinExistence type="inferred from homology"/>
<dbReference type="Pfam" id="PF06733">
    <property type="entry name" value="DEAD_2"/>
    <property type="match status" value="1"/>
</dbReference>
<evidence type="ECO:0000256" key="9">
    <source>
        <dbReference type="ARBA" id="ARBA00023014"/>
    </source>
</evidence>
<keyword evidence="6 15" id="KW-0347">Helicase</keyword>
<keyword evidence="3" id="KW-0547">Nucleotide-binding</keyword>
<dbReference type="InterPro" id="IPR014013">
    <property type="entry name" value="Helic_SF1/SF2_ATP-bd_DinG/Rad3"/>
</dbReference>
<dbReference type="GO" id="GO:0005524">
    <property type="term" value="F:ATP binding"/>
    <property type="evidence" value="ECO:0007669"/>
    <property type="project" value="UniProtKB-KW"/>
</dbReference>
<keyword evidence="7" id="KW-0067">ATP-binding</keyword>
<dbReference type="SMART" id="SM00491">
    <property type="entry name" value="HELICc2"/>
    <property type="match status" value="1"/>
</dbReference>
<evidence type="ECO:0000313" key="15">
    <source>
        <dbReference type="EMBL" id="RSD25594.1"/>
    </source>
</evidence>
<evidence type="ECO:0000256" key="3">
    <source>
        <dbReference type="ARBA" id="ARBA00022741"/>
    </source>
</evidence>
<keyword evidence="11" id="KW-0234">DNA repair</keyword>
<dbReference type="InterPro" id="IPR027417">
    <property type="entry name" value="P-loop_NTPase"/>
</dbReference>
<keyword evidence="2" id="KW-0479">Metal-binding</keyword>
<dbReference type="SUPFAM" id="SSF52540">
    <property type="entry name" value="P-loop containing nucleoside triphosphate hydrolases"/>
    <property type="match status" value="2"/>
</dbReference>
<dbReference type="InterPro" id="IPR010614">
    <property type="entry name" value="RAD3-like_helicase_DEAD"/>
</dbReference>
<evidence type="ECO:0000259" key="14">
    <source>
        <dbReference type="PROSITE" id="PS51193"/>
    </source>
</evidence>
<evidence type="ECO:0000256" key="12">
    <source>
        <dbReference type="ARBA" id="ARBA00023235"/>
    </source>
</evidence>
<dbReference type="PANTHER" id="PTHR11472:SF34">
    <property type="entry name" value="REGULATOR OF TELOMERE ELONGATION HELICASE 1"/>
    <property type="match status" value="1"/>
</dbReference>
<dbReference type="Gene3D" id="3.40.50.300">
    <property type="entry name" value="P-loop containing nucleotide triphosphate hydrolases"/>
    <property type="match status" value="2"/>
</dbReference>
<evidence type="ECO:0000256" key="8">
    <source>
        <dbReference type="ARBA" id="ARBA00023004"/>
    </source>
</evidence>
<name>A0A427TML4_9BACI</name>
<keyword evidence="9" id="KW-0411">Iron-sulfur</keyword>
<dbReference type="InterPro" id="IPR006554">
    <property type="entry name" value="Helicase-like_DEXD_c2"/>
</dbReference>
<keyword evidence="8" id="KW-0408">Iron</keyword>
<dbReference type="PROSITE" id="PS51193">
    <property type="entry name" value="HELICASE_ATP_BIND_2"/>
    <property type="match status" value="1"/>
</dbReference>
<feature type="domain" description="Helicase ATP-binding" evidence="14">
    <location>
        <begin position="181"/>
        <end position="430"/>
    </location>
</feature>
<dbReference type="GO" id="GO:0003677">
    <property type="term" value="F:DNA binding"/>
    <property type="evidence" value="ECO:0007669"/>
    <property type="project" value="UniProtKB-KW"/>
</dbReference>
<evidence type="ECO:0000313" key="16">
    <source>
        <dbReference type="Proteomes" id="UP000279911"/>
    </source>
</evidence>
<comment type="similarity">
    <text evidence="13">Belongs to the helicase family. DinG subfamily.</text>
</comment>
<evidence type="ECO:0000256" key="10">
    <source>
        <dbReference type="ARBA" id="ARBA00023125"/>
    </source>
</evidence>
<protein>
    <submittedName>
        <fullName evidence="15">ATP-dependent DNA helicase</fullName>
    </submittedName>
</protein>
<dbReference type="InterPro" id="IPR045028">
    <property type="entry name" value="DinG/Rad3-like"/>
</dbReference>
<keyword evidence="1" id="KW-0004">4Fe-4S</keyword>
<gene>
    <name evidence="15" type="ORF">EJA10_17050</name>
</gene>
<accession>A0A427TML4</accession>
<keyword evidence="12" id="KW-0413">Isomerase</keyword>
<dbReference type="EMBL" id="RSFW01000019">
    <property type="protein sequence ID" value="RSD25594.1"/>
    <property type="molecule type" value="Genomic_DNA"/>
</dbReference>
<dbReference type="GO" id="GO:0016818">
    <property type="term" value="F:hydrolase activity, acting on acid anhydrides, in phosphorus-containing anhydrides"/>
    <property type="evidence" value="ECO:0007669"/>
    <property type="project" value="InterPro"/>
</dbReference>
<evidence type="ECO:0000256" key="6">
    <source>
        <dbReference type="ARBA" id="ARBA00022806"/>
    </source>
</evidence>
<reference evidence="16" key="1">
    <citation type="submission" date="2018-12" db="EMBL/GenBank/DDBJ databases">
        <title>Bacillus chawlae sp. nov., Bacillus glennii sp. nov., and Bacillus saganii sp. nov. Isolated from the Vehicle Assembly Building at Kennedy Space Center where the Viking Spacecraft were Assembled.</title>
        <authorList>
            <person name="Seuylemezian A."/>
            <person name="Vaishampayan P."/>
        </authorList>
    </citation>
    <scope>NUCLEOTIDE SEQUENCE [LARGE SCALE GENOMIC DNA]</scope>
    <source>
        <strain evidence="16">DSM 13966</strain>
    </source>
</reference>
<evidence type="ECO:0000256" key="11">
    <source>
        <dbReference type="ARBA" id="ARBA00023204"/>
    </source>
</evidence>
<comment type="caution">
    <text evidence="15">The sequence shown here is derived from an EMBL/GenBank/DDBJ whole genome shotgun (WGS) entry which is preliminary data.</text>
</comment>
<dbReference type="STRING" id="285983.UB32_16010"/>
<evidence type="ECO:0000256" key="13">
    <source>
        <dbReference type="ARBA" id="ARBA00038058"/>
    </source>
</evidence>
<dbReference type="GO" id="GO:0006281">
    <property type="term" value="P:DNA repair"/>
    <property type="evidence" value="ECO:0007669"/>
    <property type="project" value="UniProtKB-KW"/>
</dbReference>
<keyword evidence="10" id="KW-0238">DNA-binding</keyword>
<dbReference type="Gene3D" id="1.10.275.30">
    <property type="match status" value="1"/>
</dbReference>
<keyword evidence="4" id="KW-0227">DNA damage</keyword>
<dbReference type="GO" id="GO:0051539">
    <property type="term" value="F:4 iron, 4 sulfur cluster binding"/>
    <property type="evidence" value="ECO:0007669"/>
    <property type="project" value="UniProtKB-KW"/>
</dbReference>
<evidence type="ECO:0000256" key="7">
    <source>
        <dbReference type="ARBA" id="ARBA00022840"/>
    </source>
</evidence>
<dbReference type="SMART" id="SM00488">
    <property type="entry name" value="DEXDc2"/>
    <property type="match status" value="1"/>
</dbReference>
<dbReference type="OrthoDB" id="9765586at2"/>
<evidence type="ECO:0000256" key="2">
    <source>
        <dbReference type="ARBA" id="ARBA00022723"/>
    </source>
</evidence>
<dbReference type="Proteomes" id="UP000279911">
    <property type="component" value="Unassembled WGS sequence"/>
</dbReference>
<dbReference type="Gene3D" id="3.90.320.10">
    <property type="match status" value="1"/>
</dbReference>
<dbReference type="GO" id="GO:0046872">
    <property type="term" value="F:metal ion binding"/>
    <property type="evidence" value="ECO:0007669"/>
    <property type="project" value="UniProtKB-KW"/>
</dbReference>
<organism evidence="15 16">
    <name type="scientific">Mesobacillus subterraneus</name>
    <dbReference type="NCBI Taxonomy" id="285983"/>
    <lineage>
        <taxon>Bacteria</taxon>
        <taxon>Bacillati</taxon>
        <taxon>Bacillota</taxon>
        <taxon>Bacilli</taxon>
        <taxon>Bacillales</taxon>
        <taxon>Bacillaceae</taxon>
        <taxon>Mesobacillus</taxon>
    </lineage>
</organism>
<evidence type="ECO:0000256" key="1">
    <source>
        <dbReference type="ARBA" id="ARBA00022485"/>
    </source>
</evidence>
<dbReference type="PANTHER" id="PTHR11472">
    <property type="entry name" value="DNA REPAIR DEAD HELICASE RAD3/XP-D SUBFAMILY MEMBER"/>
    <property type="match status" value="1"/>
</dbReference>
<evidence type="ECO:0000256" key="4">
    <source>
        <dbReference type="ARBA" id="ARBA00022763"/>
    </source>
</evidence>
<keyword evidence="5" id="KW-0378">Hydrolase</keyword>
<dbReference type="InterPro" id="IPR011604">
    <property type="entry name" value="PDDEXK-like_dom_sf"/>
</dbReference>
<dbReference type="InterPro" id="IPR006555">
    <property type="entry name" value="ATP-dep_Helicase_C"/>
</dbReference>
<dbReference type="AlphaFoldDB" id="A0A427TML4"/>
<sequence>MNYEIKIPVRALAEYVFKSGSIESGFRTATSFTEGSRIHREIQKSYNEADLSEVFLKAEVVYDDIRFIIEGRCDGLLQSGDRMKIDEIKSTSIDLDYIEEHSNPAHWAQAECYGYMYLQENELEQIDIQLTYIHKSTGEKKQFVRTKARRELEDSMMYMIAEFAPYARLRFEQELRRNASIKDMPFPFKQYRKGQRQLAGSVYKTIQESKTLYASAPTGIGKTISTIFPSVKAIGEGHLQKLFYLTAKTTTRQTGEEAFRLMADCGLRMKVVTITAKDKVCFTGEGKCSKDYCEFADGYYDRINEAVLDILSNEDALDRKCVEAYALKHKVCPFEFSLDLVYAADAVICDYNYIFDPKVSLKRLFDEQKRQTALLVDEAHNLVDRGREMYSSSLEKAPFLQLKRDFKVRNPAIYKSVKVLNDHFINIRKQSDSSKSIFFDEPVTEFNAAVSDFIQHAEIELLKGNHEELLLETYFACQNWLRIAKLFDERYILYAEVQKNEVKLKQFCLDPSHLIRQAGKHFKARIFFSATLSPINYFKDMLGGEDGDYIAYIPSPFSEHQTDVIVQPLSTKFKDREISIKPIVRSLTDMVRTNPGNFLVFFPSYQYLHSVLEEWHIANEEIPTIVQRTGMTEAERDEFLQSFQPDIEGSLVGFAVLGGVFSEGVDLKGDRLNGVIVIGVGLPQIGLERDLIKKHFSSAGKNGFDYAYVFPGMNKVLQAGGRLIRSENDRGTILLIDDRYLQRKYQALLPDKWRNFTIQN</sequence>